<dbReference type="Gene3D" id="3.40.190.10">
    <property type="entry name" value="Periplasmic binding protein-like II"/>
    <property type="match status" value="1"/>
</dbReference>
<dbReference type="Proteomes" id="UP000190626">
    <property type="component" value="Unassembled WGS sequence"/>
</dbReference>
<reference evidence="9" key="1">
    <citation type="submission" date="2016-07" db="EMBL/GenBank/DDBJ databases">
        <authorList>
            <person name="Florea S."/>
            <person name="Webb J.S."/>
            <person name="Jaromczyk J."/>
            <person name="Schardl C.L."/>
        </authorList>
    </citation>
    <scope>NUCLEOTIDE SEQUENCE [LARGE SCALE GENOMIC DNA]</scope>
    <source>
        <strain evidence="9">CY1</strain>
    </source>
</reference>
<dbReference type="AlphaFoldDB" id="A0A1V4HPW6"/>
<dbReference type="OrthoDB" id="1992988at2"/>
<accession>A0A1V4HPW6</accession>
<dbReference type="STRING" id="1469647.BC351_17495"/>
<dbReference type="InterPro" id="IPR006059">
    <property type="entry name" value="SBP"/>
</dbReference>
<comment type="caution">
    <text evidence="8">The sequence shown here is derived from an EMBL/GenBank/DDBJ whole genome shotgun (WGS) entry which is preliminary data.</text>
</comment>
<feature type="chain" id="PRO_5038369617" description="ABC transporter substrate-binding protein" evidence="7">
    <location>
        <begin position="24"/>
        <end position="476"/>
    </location>
</feature>
<sequence>MNKQRYWLGLSLSVIMLVMSACSSSTNSGRTAETTVPNTGEAGKTISPEETGTTPENSPKGGKKTIVFSTFNLDDGVKEAKIKYEAAHPNITIDLRHVETDDAHYEAELKKYVTATNTAMLSGKGPDMLTLDSLPSEKYVGQHLLADLSGMLKMNPSFIKGDYFNNILESSQTNGALYGLPLAFFLNVMIGDEGAIKQSGVQIDDKNWTWEKYAETLKQLSQKEPFKSGRGGVGNMIVLPPKTKQEPMQALLSKMVKENYPRFVNEDRRTASFESKAFTDMMAQVKKLVDDGLDLSSLSSMFRTDNVNSASDYLVMIKESGKQARLYAKPRAEGTKAGGYFYPYQIIGINEKSTVKQEASDFLQFLMSEESQSTAKRTGFPIHKKAYEKQVQQLLTKGTIKAYEEGPLKGQSFPVDPAQIKVLEDYLTGAIHPVAFQPSKIEEIVFKESQAFFSGQKSALDVSKLIQNKVTTYLNE</sequence>
<keyword evidence="1" id="KW-1003">Cell membrane</keyword>
<organism evidence="8 9">
    <name type="scientific">Paenibacillus ferrarius</name>
    <dbReference type="NCBI Taxonomy" id="1469647"/>
    <lineage>
        <taxon>Bacteria</taxon>
        <taxon>Bacillati</taxon>
        <taxon>Bacillota</taxon>
        <taxon>Bacilli</taxon>
        <taxon>Bacillales</taxon>
        <taxon>Paenibacillaceae</taxon>
        <taxon>Paenibacillus</taxon>
    </lineage>
</organism>
<proteinExistence type="predicted"/>
<dbReference type="RefSeq" id="WP_079409752.1">
    <property type="nucleotide sequence ID" value="NZ_MBTG01000004.1"/>
</dbReference>
<keyword evidence="9" id="KW-1185">Reference proteome</keyword>
<evidence type="ECO:0000256" key="6">
    <source>
        <dbReference type="SAM" id="MobiDB-lite"/>
    </source>
</evidence>
<dbReference type="PANTHER" id="PTHR43649:SF33">
    <property type="entry name" value="POLYGALACTURONAN_RHAMNOGALACTURONAN-BINDING PROTEIN YTCQ"/>
    <property type="match status" value="1"/>
</dbReference>
<feature type="compositionally biased region" description="Polar residues" evidence="6">
    <location>
        <begin position="25"/>
        <end position="38"/>
    </location>
</feature>
<dbReference type="SUPFAM" id="SSF53850">
    <property type="entry name" value="Periplasmic binding protein-like II"/>
    <property type="match status" value="1"/>
</dbReference>
<dbReference type="EMBL" id="MBTG01000004">
    <property type="protein sequence ID" value="OPH60292.1"/>
    <property type="molecule type" value="Genomic_DNA"/>
</dbReference>
<evidence type="ECO:0008006" key="10">
    <source>
        <dbReference type="Google" id="ProtNLM"/>
    </source>
</evidence>
<evidence type="ECO:0000256" key="3">
    <source>
        <dbReference type="ARBA" id="ARBA00023136"/>
    </source>
</evidence>
<dbReference type="PANTHER" id="PTHR43649">
    <property type="entry name" value="ARABINOSE-BINDING PROTEIN-RELATED"/>
    <property type="match status" value="1"/>
</dbReference>
<evidence type="ECO:0000313" key="8">
    <source>
        <dbReference type="EMBL" id="OPH60292.1"/>
    </source>
</evidence>
<evidence type="ECO:0000313" key="9">
    <source>
        <dbReference type="Proteomes" id="UP000190626"/>
    </source>
</evidence>
<evidence type="ECO:0000256" key="7">
    <source>
        <dbReference type="SAM" id="SignalP"/>
    </source>
</evidence>
<dbReference type="InterPro" id="IPR050490">
    <property type="entry name" value="Bact_solute-bd_prot1"/>
</dbReference>
<keyword evidence="2 7" id="KW-0732">Signal</keyword>
<evidence type="ECO:0000256" key="5">
    <source>
        <dbReference type="ARBA" id="ARBA00023288"/>
    </source>
</evidence>
<dbReference type="PROSITE" id="PS51257">
    <property type="entry name" value="PROKAR_LIPOPROTEIN"/>
    <property type="match status" value="1"/>
</dbReference>
<keyword evidence="3" id="KW-0472">Membrane</keyword>
<keyword evidence="4" id="KW-0564">Palmitate</keyword>
<evidence type="ECO:0000256" key="1">
    <source>
        <dbReference type="ARBA" id="ARBA00022475"/>
    </source>
</evidence>
<gene>
    <name evidence="8" type="ORF">BC351_17495</name>
</gene>
<evidence type="ECO:0000256" key="2">
    <source>
        <dbReference type="ARBA" id="ARBA00022729"/>
    </source>
</evidence>
<keyword evidence="5" id="KW-0449">Lipoprotein</keyword>
<name>A0A1V4HPW6_9BACL</name>
<dbReference type="Pfam" id="PF01547">
    <property type="entry name" value="SBP_bac_1"/>
    <property type="match status" value="1"/>
</dbReference>
<protein>
    <recommendedName>
        <fullName evidence="10">ABC transporter substrate-binding protein</fullName>
    </recommendedName>
</protein>
<feature type="signal peptide" evidence="7">
    <location>
        <begin position="1"/>
        <end position="23"/>
    </location>
</feature>
<feature type="region of interest" description="Disordered" evidence="6">
    <location>
        <begin position="25"/>
        <end position="63"/>
    </location>
</feature>
<evidence type="ECO:0000256" key="4">
    <source>
        <dbReference type="ARBA" id="ARBA00023139"/>
    </source>
</evidence>
<feature type="compositionally biased region" description="Polar residues" evidence="6">
    <location>
        <begin position="48"/>
        <end position="57"/>
    </location>
</feature>